<comment type="catalytic activity">
    <reaction evidence="3">
        <text>5-enolpyruvoyl-6-hydroxy-2-succinyl-cyclohex-3-ene-1-carboxylate = (1R,6R)-6-hydroxy-2-succinyl-cyclohexa-2,4-diene-1-carboxylate + pyruvate</text>
        <dbReference type="Rhea" id="RHEA:25597"/>
        <dbReference type="ChEBI" id="CHEBI:15361"/>
        <dbReference type="ChEBI" id="CHEBI:58689"/>
        <dbReference type="ChEBI" id="CHEBI:58818"/>
        <dbReference type="EC" id="4.2.99.20"/>
    </reaction>
</comment>
<gene>
    <name evidence="3 5" type="primary">menH</name>
    <name evidence="5" type="ORF">H9650_04725</name>
</gene>
<evidence type="ECO:0000256" key="1">
    <source>
        <dbReference type="ARBA" id="ARBA00022428"/>
    </source>
</evidence>
<dbReference type="Pfam" id="PF00561">
    <property type="entry name" value="Abhydrolase_1"/>
    <property type="match status" value="1"/>
</dbReference>
<dbReference type="NCBIfam" id="TIGR03695">
    <property type="entry name" value="menH_SHCHC"/>
    <property type="match status" value="1"/>
</dbReference>
<dbReference type="InterPro" id="IPR022485">
    <property type="entry name" value="SHCHC_synthase_MenH"/>
</dbReference>
<keyword evidence="6" id="KW-1185">Reference proteome</keyword>
<dbReference type="PRINTS" id="PR00111">
    <property type="entry name" value="ABHYDROLASE"/>
</dbReference>
<protein>
    <recommendedName>
        <fullName evidence="3">Putative 2-succinyl-6-hydroxy-2,4-cyclohexadiene-1-carboxylate synthase</fullName>
        <shortName evidence="3">SHCHC synthase</shortName>
        <ecNumber evidence="3">4.2.99.20</ecNumber>
    </recommendedName>
</protein>
<evidence type="ECO:0000256" key="3">
    <source>
        <dbReference type="HAMAP-Rule" id="MF_01660"/>
    </source>
</evidence>
<dbReference type="EC" id="4.2.99.20" evidence="3"/>
<dbReference type="HAMAP" id="MF_01660">
    <property type="entry name" value="MenH"/>
    <property type="match status" value="1"/>
</dbReference>
<comment type="similarity">
    <text evidence="3">Belongs to the AB hydrolase superfamily. MenH family.</text>
</comment>
<dbReference type="Proteomes" id="UP000640786">
    <property type="component" value="Unassembled WGS sequence"/>
</dbReference>
<name>A0ABR8R6K1_9BACI</name>
<sequence>MNVKRYNSESDKKVVLLHGFTGSTNTWEEVVSSIDPSIEILTIDLIGHGETDKPKEARRYLVEEQVADLHELFQQIGWEHFTLVGYSMGGRLALAYSSKHGVDRLILESSSPGLIDQDARIERKFADEQLAQRIIEEGVPAFIDYWEQIPLFDSQKRLSHKKKKMIREERLSQTAVGLSNSLKGFSTGEQPSLWGNLNSLHIPVTLLTGELDVKFCEIAKKMLALLPNADWKIINNVGHAIHVENPKLFATIVEDIILKEDIK</sequence>
<evidence type="ECO:0000313" key="5">
    <source>
        <dbReference type="EMBL" id="MBD7943414.1"/>
    </source>
</evidence>
<organism evidence="5 6">
    <name type="scientific">Psychrobacillus faecigallinarum</name>
    <dbReference type="NCBI Taxonomy" id="2762235"/>
    <lineage>
        <taxon>Bacteria</taxon>
        <taxon>Bacillati</taxon>
        <taxon>Bacillota</taxon>
        <taxon>Bacilli</taxon>
        <taxon>Bacillales</taxon>
        <taxon>Bacillaceae</taxon>
        <taxon>Psychrobacillus</taxon>
    </lineage>
</organism>
<feature type="domain" description="AB hydrolase-1" evidence="4">
    <location>
        <begin position="14"/>
        <end position="246"/>
    </location>
</feature>
<comment type="function">
    <text evidence="3">Catalyzes a proton abstraction reaction that results in 2,5-elimination of pyruvate from 2-succinyl-5-enolpyruvyl-6-hydroxy-3-cyclohexene-1-carboxylate (SEPHCHC) and the formation of 2-succinyl-6-hydroxy-2,4-cyclohexadiene-1-carboxylate (SHCHC).</text>
</comment>
<comment type="caution">
    <text evidence="5">The sequence shown here is derived from an EMBL/GenBank/DDBJ whole genome shotgun (WGS) entry which is preliminary data.</text>
</comment>
<dbReference type="EMBL" id="JACSQO010000002">
    <property type="protein sequence ID" value="MBD7943414.1"/>
    <property type="molecule type" value="Genomic_DNA"/>
</dbReference>
<dbReference type="PANTHER" id="PTHR42916">
    <property type="entry name" value="2-SUCCINYL-5-ENOLPYRUVYL-6-HYDROXY-3-CYCLOHEXENE-1-CARBOXYLATE SYNTHASE"/>
    <property type="match status" value="1"/>
</dbReference>
<keyword evidence="2 3" id="KW-0456">Lyase</keyword>
<proteinExistence type="inferred from homology"/>
<dbReference type="PANTHER" id="PTHR42916:SF1">
    <property type="entry name" value="PROTEIN PHYLLO, CHLOROPLASTIC"/>
    <property type="match status" value="1"/>
</dbReference>
<accession>A0ABR8R6K1</accession>
<evidence type="ECO:0000256" key="2">
    <source>
        <dbReference type="ARBA" id="ARBA00023239"/>
    </source>
</evidence>
<dbReference type="InterPro" id="IPR029058">
    <property type="entry name" value="AB_hydrolase_fold"/>
</dbReference>
<dbReference type="Gene3D" id="3.40.50.1820">
    <property type="entry name" value="alpha/beta hydrolase"/>
    <property type="match status" value="1"/>
</dbReference>
<comment type="pathway">
    <text evidence="3">Quinol/quinone metabolism; 1,4-dihydroxy-2-naphthoate biosynthesis; 1,4-dihydroxy-2-naphthoate from chorismate: step 3/7.</text>
</comment>
<keyword evidence="1 3" id="KW-0474">Menaquinone biosynthesis</keyword>
<dbReference type="GO" id="GO:0070205">
    <property type="term" value="F:2-succinyl-6-hydroxy-2,4-cyclohexadiene-1-carboxylate synthase activity"/>
    <property type="evidence" value="ECO:0007669"/>
    <property type="project" value="UniProtKB-EC"/>
</dbReference>
<dbReference type="InterPro" id="IPR000073">
    <property type="entry name" value="AB_hydrolase_1"/>
</dbReference>
<comment type="pathway">
    <text evidence="3">Quinol/quinone metabolism; menaquinone biosynthesis.</text>
</comment>
<dbReference type="SUPFAM" id="SSF53474">
    <property type="entry name" value="alpha/beta-Hydrolases"/>
    <property type="match status" value="1"/>
</dbReference>
<reference evidence="5 6" key="1">
    <citation type="submission" date="2020-08" db="EMBL/GenBank/DDBJ databases">
        <title>A Genomic Blueprint of the Chicken Gut Microbiome.</title>
        <authorList>
            <person name="Gilroy R."/>
            <person name="Ravi A."/>
            <person name="Getino M."/>
            <person name="Pursley I."/>
            <person name="Horton D.L."/>
            <person name="Alikhan N.-F."/>
            <person name="Baker D."/>
            <person name="Gharbi K."/>
            <person name="Hall N."/>
            <person name="Watson M."/>
            <person name="Adriaenssens E.M."/>
            <person name="Foster-Nyarko E."/>
            <person name="Jarju S."/>
            <person name="Secka A."/>
            <person name="Antonio M."/>
            <person name="Oren A."/>
            <person name="Chaudhuri R."/>
            <person name="La Ragione R.M."/>
            <person name="Hildebrand F."/>
            <person name="Pallen M.J."/>
        </authorList>
    </citation>
    <scope>NUCLEOTIDE SEQUENCE [LARGE SCALE GENOMIC DNA]</scope>
    <source>
        <strain evidence="5 6">Sa2BUA9</strain>
    </source>
</reference>
<evidence type="ECO:0000259" key="4">
    <source>
        <dbReference type="Pfam" id="PF00561"/>
    </source>
</evidence>
<comment type="subunit">
    <text evidence="3">Monomer.</text>
</comment>
<evidence type="ECO:0000313" key="6">
    <source>
        <dbReference type="Proteomes" id="UP000640786"/>
    </source>
</evidence>